<proteinExistence type="predicted"/>
<evidence type="ECO:0000313" key="2">
    <source>
        <dbReference type="Proteomes" id="UP000183567"/>
    </source>
</evidence>
<dbReference type="AlphaFoldDB" id="A0A1J8PEY2"/>
<accession>A0A1J8PEY2</accession>
<sequence length="112" mass="12596">MPAPEKDCHVVVPVPLSGGPSQNTSIVKVEFTIETQISMSDRDFWFPSSVVPANEVDVAIQEENIARHRPVRAPSLAHLFRVDAEFSCIVIQSLSFWSIVRNWRLNPDRLLG</sequence>
<dbReference type="EMBL" id="LVVM01006541">
    <property type="protein sequence ID" value="OJA07806.1"/>
    <property type="molecule type" value="Genomic_DNA"/>
</dbReference>
<reference evidence="1 2" key="1">
    <citation type="submission" date="2016-03" db="EMBL/GenBank/DDBJ databases">
        <title>Comparative genomics of the ectomycorrhizal sister species Rhizopogon vinicolor and Rhizopogon vesiculosus (Basidiomycota: Boletales) reveals a divergence of the mating type B locus.</title>
        <authorList>
            <person name="Mujic A.B."/>
            <person name="Kuo A."/>
            <person name="Tritt A."/>
            <person name="Lipzen A."/>
            <person name="Chen C."/>
            <person name="Johnson J."/>
            <person name="Sharma A."/>
            <person name="Barry K."/>
            <person name="Grigoriev I.V."/>
            <person name="Spatafora J.W."/>
        </authorList>
    </citation>
    <scope>NUCLEOTIDE SEQUENCE [LARGE SCALE GENOMIC DNA]</scope>
    <source>
        <strain evidence="1 2">AM-OR11-056</strain>
    </source>
</reference>
<dbReference type="Proteomes" id="UP000183567">
    <property type="component" value="Unassembled WGS sequence"/>
</dbReference>
<keyword evidence="2" id="KW-1185">Reference proteome</keyword>
<comment type="caution">
    <text evidence="1">The sequence shown here is derived from an EMBL/GenBank/DDBJ whole genome shotgun (WGS) entry which is preliminary data.</text>
</comment>
<name>A0A1J8PEY2_9AGAM</name>
<gene>
    <name evidence="1" type="ORF">AZE42_03424</name>
</gene>
<organism evidence="1 2">
    <name type="scientific">Rhizopogon vesiculosus</name>
    <dbReference type="NCBI Taxonomy" id="180088"/>
    <lineage>
        <taxon>Eukaryota</taxon>
        <taxon>Fungi</taxon>
        <taxon>Dikarya</taxon>
        <taxon>Basidiomycota</taxon>
        <taxon>Agaricomycotina</taxon>
        <taxon>Agaricomycetes</taxon>
        <taxon>Agaricomycetidae</taxon>
        <taxon>Boletales</taxon>
        <taxon>Suillineae</taxon>
        <taxon>Rhizopogonaceae</taxon>
        <taxon>Rhizopogon</taxon>
    </lineage>
</organism>
<protein>
    <submittedName>
        <fullName evidence="1">Uncharacterized protein</fullName>
    </submittedName>
</protein>
<evidence type="ECO:0000313" key="1">
    <source>
        <dbReference type="EMBL" id="OJA07806.1"/>
    </source>
</evidence>